<dbReference type="OrthoDB" id="274828at2759"/>
<dbReference type="AlphaFoldDB" id="A0A2G5BDI8"/>
<comment type="similarity">
    <text evidence="2">Belongs to the mitochondrion-specific ribosomal protein mS29 family.</text>
</comment>
<accession>A0A2G5BDI8</accession>
<comment type="subcellular location">
    <subcellularLocation>
        <location evidence="1">Mitochondrion</location>
    </subcellularLocation>
</comment>
<dbReference type="Proteomes" id="UP000242474">
    <property type="component" value="Unassembled WGS sequence"/>
</dbReference>
<dbReference type="GO" id="GO:0003735">
    <property type="term" value="F:structural constituent of ribosome"/>
    <property type="evidence" value="ECO:0007669"/>
    <property type="project" value="TreeGrafter"/>
</dbReference>
<keyword evidence="3" id="KW-0809">Transit peptide</keyword>
<evidence type="ECO:0000256" key="1">
    <source>
        <dbReference type="ARBA" id="ARBA00004173"/>
    </source>
</evidence>
<evidence type="ECO:0000256" key="4">
    <source>
        <dbReference type="ARBA" id="ARBA00022980"/>
    </source>
</evidence>
<organism evidence="8 9">
    <name type="scientific">Coemansia reversa (strain ATCC 12441 / NRRL 1564)</name>
    <dbReference type="NCBI Taxonomy" id="763665"/>
    <lineage>
        <taxon>Eukaryota</taxon>
        <taxon>Fungi</taxon>
        <taxon>Fungi incertae sedis</taxon>
        <taxon>Zoopagomycota</taxon>
        <taxon>Kickxellomycotina</taxon>
        <taxon>Kickxellomycetes</taxon>
        <taxon>Kickxellales</taxon>
        <taxon>Kickxellaceae</taxon>
        <taxon>Coemansia</taxon>
    </lineage>
</organism>
<evidence type="ECO:0000256" key="2">
    <source>
        <dbReference type="ARBA" id="ARBA00009863"/>
    </source>
</evidence>
<name>A0A2G5BDI8_COERN</name>
<dbReference type="GO" id="GO:0005763">
    <property type="term" value="C:mitochondrial small ribosomal subunit"/>
    <property type="evidence" value="ECO:0007669"/>
    <property type="project" value="TreeGrafter"/>
</dbReference>
<sequence length="443" mass="48981">MFGASRLGLAKLVTPKQLFVYGVRRSISTTQHVSDYHKGADRTVSTAFVKRGVAKPKQMKTGLKTVVDMANANERYYHPIPVVGAPTLSKETAKSENVNKILRLDKEFMESIGNDNFPGFLENDFKLFGKPALLYRGLTQRLVSQLYKGGRRASSKAIVLDGKAGIGKSAELLMLASIAASSGHIVIYAPKTISWVNSTRPYAPDANNSGMFVQQDVTAELLSRIYSMSKGALEKVPLGKRVTIGRTTLADDQTLADLVVYGYETPGLAQTALDQLLEIASTQTVVPVLIAVDDINTFWTDTLYRSQDDEVLPAHRLRLVDSLGGFFDRKRRLAKGLVIGATSHVDYRFMPKSVKDKLDPPLMVPLTNRELAKDQNLVRPSTKKPYGIVKLKHMDSGEAWGLLCFYRATNLIATKVTREFVAKKWMMASGNPREIFSNITSFA</sequence>
<keyword evidence="9" id="KW-1185">Reference proteome</keyword>
<dbReference type="Pfam" id="PF10236">
    <property type="entry name" value="DAP3"/>
    <property type="match status" value="1"/>
</dbReference>
<keyword evidence="5" id="KW-0496">Mitochondrion</keyword>
<keyword evidence="4" id="KW-0689">Ribosomal protein</keyword>
<dbReference type="InterPro" id="IPR019368">
    <property type="entry name" value="Ribosomal_mS29"/>
</dbReference>
<evidence type="ECO:0000256" key="5">
    <source>
        <dbReference type="ARBA" id="ARBA00023128"/>
    </source>
</evidence>
<proteinExistence type="inferred from homology"/>
<evidence type="ECO:0000313" key="9">
    <source>
        <dbReference type="Proteomes" id="UP000242474"/>
    </source>
</evidence>
<gene>
    <name evidence="8" type="ORF">COEREDRAFT_80787</name>
</gene>
<evidence type="ECO:0000256" key="6">
    <source>
        <dbReference type="ARBA" id="ARBA00023274"/>
    </source>
</evidence>
<keyword evidence="6" id="KW-0687">Ribonucleoprotein</keyword>
<dbReference type="EMBL" id="KZ303496">
    <property type="protein sequence ID" value="PIA17079.1"/>
    <property type="molecule type" value="Genomic_DNA"/>
</dbReference>
<evidence type="ECO:0000256" key="3">
    <source>
        <dbReference type="ARBA" id="ARBA00022946"/>
    </source>
</evidence>
<dbReference type="PANTHER" id="PTHR12810:SF0">
    <property type="entry name" value="SMALL RIBOSOMAL SUBUNIT PROTEIN MS29"/>
    <property type="match status" value="1"/>
</dbReference>
<evidence type="ECO:0000256" key="7">
    <source>
        <dbReference type="ARBA" id="ARBA00035140"/>
    </source>
</evidence>
<evidence type="ECO:0000313" key="8">
    <source>
        <dbReference type="EMBL" id="PIA17079.1"/>
    </source>
</evidence>
<dbReference type="PANTHER" id="PTHR12810">
    <property type="entry name" value="MITOCHONDRIAL 28S RIBOSOMAL PROTEIN S29"/>
    <property type="match status" value="1"/>
</dbReference>
<dbReference type="STRING" id="763665.A0A2G5BDI8"/>
<reference evidence="8 9" key="1">
    <citation type="journal article" date="2015" name="Genome Biol. Evol.">
        <title>Phylogenomic analyses indicate that early fungi evolved digesting cell walls of algal ancestors of land plants.</title>
        <authorList>
            <person name="Chang Y."/>
            <person name="Wang S."/>
            <person name="Sekimoto S."/>
            <person name="Aerts A.L."/>
            <person name="Choi C."/>
            <person name="Clum A."/>
            <person name="LaButti K.M."/>
            <person name="Lindquist E.A."/>
            <person name="Yee Ngan C."/>
            <person name="Ohm R.A."/>
            <person name="Salamov A.A."/>
            <person name="Grigoriev I.V."/>
            <person name="Spatafora J.W."/>
            <person name="Berbee M.L."/>
        </authorList>
    </citation>
    <scope>NUCLEOTIDE SEQUENCE [LARGE SCALE GENOMIC DNA]</scope>
    <source>
        <strain evidence="8 9">NRRL 1564</strain>
    </source>
</reference>
<protein>
    <recommendedName>
        <fullName evidence="7">Small ribosomal subunit protein mS29</fullName>
    </recommendedName>
</protein>